<keyword evidence="10" id="KW-1185">Reference proteome</keyword>
<evidence type="ECO:0000313" key="10">
    <source>
        <dbReference type="Proteomes" id="UP000321172"/>
    </source>
</evidence>
<keyword evidence="5 6" id="KW-0408">Iron</keyword>
<dbReference type="Gene3D" id="1.10.760.10">
    <property type="entry name" value="Cytochrome c-like domain"/>
    <property type="match status" value="1"/>
</dbReference>
<dbReference type="SUPFAM" id="SSF46626">
    <property type="entry name" value="Cytochrome c"/>
    <property type="match status" value="1"/>
</dbReference>
<dbReference type="GO" id="GO:0046872">
    <property type="term" value="F:metal ion binding"/>
    <property type="evidence" value="ECO:0007669"/>
    <property type="project" value="UniProtKB-KW"/>
</dbReference>
<keyword evidence="1" id="KW-0813">Transport</keyword>
<feature type="chain" id="PRO_5022675080" evidence="7">
    <location>
        <begin position="20"/>
        <end position="127"/>
    </location>
</feature>
<dbReference type="InterPro" id="IPR036909">
    <property type="entry name" value="Cyt_c-like_dom_sf"/>
</dbReference>
<evidence type="ECO:0000256" key="4">
    <source>
        <dbReference type="ARBA" id="ARBA00022982"/>
    </source>
</evidence>
<dbReference type="GO" id="GO:0020037">
    <property type="term" value="F:heme binding"/>
    <property type="evidence" value="ECO:0007669"/>
    <property type="project" value="InterPro"/>
</dbReference>
<feature type="domain" description="Cytochrome c" evidence="8">
    <location>
        <begin position="25"/>
        <end position="125"/>
    </location>
</feature>
<dbReference type="GO" id="GO:0009055">
    <property type="term" value="F:electron transfer activity"/>
    <property type="evidence" value="ECO:0007669"/>
    <property type="project" value="InterPro"/>
</dbReference>
<dbReference type="Proteomes" id="UP000321172">
    <property type="component" value="Chromosome"/>
</dbReference>
<keyword evidence="3 6" id="KW-0479">Metal-binding</keyword>
<keyword evidence="4" id="KW-0249">Electron transport</keyword>
<proteinExistence type="predicted"/>
<reference evidence="9 10" key="1">
    <citation type="journal article" date="2013" name="J. Microbiol. Biotechnol.">
        <title>Novosphingobium ginsenosidimutans sp. nov., with the ability to convert ginsenoside.</title>
        <authorList>
            <person name="Kim J.K."/>
            <person name="He D."/>
            <person name="Liu Q.M."/>
            <person name="Park H.Y."/>
            <person name="Jung M.S."/>
            <person name="Yoon M.H."/>
            <person name="Kim S.C."/>
            <person name="Im W.T."/>
        </authorList>
    </citation>
    <scope>NUCLEOTIDE SEQUENCE [LARGE SCALE GENOMIC DNA]</scope>
    <source>
        <strain evidence="9 10">FW-6</strain>
    </source>
</reference>
<evidence type="ECO:0000259" key="8">
    <source>
        <dbReference type="PROSITE" id="PS51007"/>
    </source>
</evidence>
<dbReference type="KEGG" id="ngf:FRF71_10980"/>
<evidence type="ECO:0000256" key="2">
    <source>
        <dbReference type="ARBA" id="ARBA00022617"/>
    </source>
</evidence>
<evidence type="ECO:0000256" key="3">
    <source>
        <dbReference type="ARBA" id="ARBA00022723"/>
    </source>
</evidence>
<dbReference type="PROSITE" id="PS51007">
    <property type="entry name" value="CYTC"/>
    <property type="match status" value="1"/>
</dbReference>
<evidence type="ECO:0000256" key="7">
    <source>
        <dbReference type="SAM" id="SignalP"/>
    </source>
</evidence>
<dbReference type="PANTHER" id="PTHR11961">
    <property type="entry name" value="CYTOCHROME C"/>
    <property type="match status" value="1"/>
</dbReference>
<gene>
    <name evidence="9" type="ORF">FRF71_10980</name>
</gene>
<feature type="signal peptide" evidence="7">
    <location>
        <begin position="1"/>
        <end position="19"/>
    </location>
</feature>
<keyword evidence="7" id="KW-0732">Signal</keyword>
<dbReference type="InterPro" id="IPR002327">
    <property type="entry name" value="Cyt_c_1A/1B"/>
</dbReference>
<accession>A0A5B8S6L0</accession>
<name>A0A5B8S6L0_9SPHN</name>
<dbReference type="AlphaFoldDB" id="A0A5B8S6L0"/>
<sequence>MLLRLLPTFALIASVPVAAQSAPGGDPVKGSRQFLQCKACHNVAEKGPHAVGPNLWGVAGAKAGSKPGFNYSQALTKAGITWTPEQLDTFLARPNGKVPGTKMVFAGIANPQARKDVIAYLATLKKR</sequence>
<evidence type="ECO:0000256" key="5">
    <source>
        <dbReference type="ARBA" id="ARBA00023004"/>
    </source>
</evidence>
<dbReference type="EMBL" id="CP042345">
    <property type="protein sequence ID" value="QEA16612.1"/>
    <property type="molecule type" value="Genomic_DNA"/>
</dbReference>
<organism evidence="9 10">
    <name type="scientific">Novosphingobium ginsenosidimutans</name>
    <dbReference type="NCBI Taxonomy" id="1176536"/>
    <lineage>
        <taxon>Bacteria</taxon>
        <taxon>Pseudomonadati</taxon>
        <taxon>Pseudomonadota</taxon>
        <taxon>Alphaproteobacteria</taxon>
        <taxon>Sphingomonadales</taxon>
        <taxon>Sphingomonadaceae</taxon>
        <taxon>Novosphingobium</taxon>
    </lineage>
</organism>
<keyword evidence="2 6" id="KW-0349">Heme</keyword>
<dbReference type="OrthoDB" id="9805828at2"/>
<evidence type="ECO:0000256" key="1">
    <source>
        <dbReference type="ARBA" id="ARBA00022448"/>
    </source>
</evidence>
<dbReference type="InterPro" id="IPR009056">
    <property type="entry name" value="Cyt_c-like_dom"/>
</dbReference>
<evidence type="ECO:0000256" key="6">
    <source>
        <dbReference type="PROSITE-ProRule" id="PRU00433"/>
    </source>
</evidence>
<dbReference type="RefSeq" id="WP_147090691.1">
    <property type="nucleotide sequence ID" value="NZ_BAABJD010000005.1"/>
</dbReference>
<dbReference type="PRINTS" id="PR00604">
    <property type="entry name" value="CYTCHRMECIAB"/>
</dbReference>
<evidence type="ECO:0000313" key="9">
    <source>
        <dbReference type="EMBL" id="QEA16612.1"/>
    </source>
</evidence>
<dbReference type="Pfam" id="PF00034">
    <property type="entry name" value="Cytochrom_C"/>
    <property type="match status" value="1"/>
</dbReference>
<protein>
    <submittedName>
        <fullName evidence="9">Cytochrome c family protein</fullName>
    </submittedName>
</protein>